<organism evidence="8 9">
    <name type="scientific">Madurella fahalii</name>
    <dbReference type="NCBI Taxonomy" id="1157608"/>
    <lineage>
        <taxon>Eukaryota</taxon>
        <taxon>Fungi</taxon>
        <taxon>Dikarya</taxon>
        <taxon>Ascomycota</taxon>
        <taxon>Pezizomycotina</taxon>
        <taxon>Sordariomycetes</taxon>
        <taxon>Sordariomycetidae</taxon>
        <taxon>Sordariales</taxon>
        <taxon>Sordariales incertae sedis</taxon>
        <taxon>Madurella</taxon>
    </lineage>
</organism>
<sequence length="121" mass="13190">MIDLLGTNPSGKVTATVGEGWRIIPQRPVLFLSLLLNAIALWRLLGSKTICDRILTYSPALPAIENERVVFSSAFGIERSPFQGPPNEENGKLWAGLYDFGVTSITADEARPMDNKDPACS</sequence>
<dbReference type="GeneID" id="98172890"/>
<keyword evidence="5" id="KW-0472">Membrane</keyword>
<keyword evidence="6" id="KW-0325">Glycoprotein</keyword>
<evidence type="ECO:0000256" key="5">
    <source>
        <dbReference type="ARBA" id="ARBA00023136"/>
    </source>
</evidence>
<keyword evidence="3" id="KW-1133">Transmembrane helix</keyword>
<reference evidence="8 9" key="1">
    <citation type="submission" date="2024-09" db="EMBL/GenBank/DDBJ databases">
        <title>Itraconazole resistance in Madurella fahalii resulting from another homologue of gene encoding cytochrome P450 14-alpha sterol demethylase (CYP51).</title>
        <authorList>
            <person name="Yoshioka I."/>
            <person name="Fahal A.H."/>
            <person name="Kaneko S."/>
            <person name="Yaguchi T."/>
        </authorList>
    </citation>
    <scope>NUCLEOTIDE SEQUENCE [LARGE SCALE GENOMIC DNA]</scope>
    <source>
        <strain evidence="8 9">IFM 68171</strain>
    </source>
</reference>
<accession>A0ABQ0G2H8</accession>
<evidence type="ECO:0000313" key="8">
    <source>
        <dbReference type="EMBL" id="GAB1311935.1"/>
    </source>
</evidence>
<keyword evidence="2" id="KW-0812">Transmembrane</keyword>
<evidence type="ECO:0000256" key="6">
    <source>
        <dbReference type="ARBA" id="ARBA00023180"/>
    </source>
</evidence>
<comment type="similarity">
    <text evidence="7">Belongs to the ustYa family.</text>
</comment>
<evidence type="ECO:0000256" key="3">
    <source>
        <dbReference type="ARBA" id="ARBA00022989"/>
    </source>
</evidence>
<keyword evidence="9" id="KW-1185">Reference proteome</keyword>
<evidence type="ECO:0000256" key="4">
    <source>
        <dbReference type="ARBA" id="ARBA00023026"/>
    </source>
</evidence>
<evidence type="ECO:0000256" key="7">
    <source>
        <dbReference type="ARBA" id="ARBA00035112"/>
    </source>
</evidence>
<proteinExistence type="inferred from homology"/>
<comment type="subcellular location">
    <subcellularLocation>
        <location evidence="1">Membrane</location>
        <topology evidence="1">Single-pass membrane protein</topology>
    </subcellularLocation>
</comment>
<dbReference type="Proteomes" id="UP001628179">
    <property type="component" value="Unassembled WGS sequence"/>
</dbReference>
<gene>
    <name evidence="8" type="ORF">MFIFM68171_02145</name>
</gene>
<evidence type="ECO:0000313" key="9">
    <source>
        <dbReference type="Proteomes" id="UP001628179"/>
    </source>
</evidence>
<dbReference type="EMBL" id="BAAFSV010000001">
    <property type="protein sequence ID" value="GAB1311935.1"/>
    <property type="molecule type" value="Genomic_DNA"/>
</dbReference>
<dbReference type="InterPro" id="IPR021765">
    <property type="entry name" value="UstYa-like"/>
</dbReference>
<protein>
    <submittedName>
        <fullName evidence="8">Uncharacterized protein</fullName>
    </submittedName>
</protein>
<keyword evidence="4" id="KW-0843">Virulence</keyword>
<evidence type="ECO:0000256" key="1">
    <source>
        <dbReference type="ARBA" id="ARBA00004167"/>
    </source>
</evidence>
<name>A0ABQ0G2H8_9PEZI</name>
<evidence type="ECO:0000256" key="2">
    <source>
        <dbReference type="ARBA" id="ARBA00022692"/>
    </source>
</evidence>
<dbReference type="RefSeq" id="XP_070913668.1">
    <property type="nucleotide sequence ID" value="XM_071057567.1"/>
</dbReference>
<dbReference type="Pfam" id="PF11807">
    <property type="entry name" value="UstYa"/>
    <property type="match status" value="1"/>
</dbReference>
<comment type="caution">
    <text evidence="8">The sequence shown here is derived from an EMBL/GenBank/DDBJ whole genome shotgun (WGS) entry which is preliminary data.</text>
</comment>